<dbReference type="EMBL" id="CP011339">
    <property type="protein sequence ID" value="AKV68042.1"/>
    <property type="molecule type" value="Genomic_DNA"/>
</dbReference>
<dbReference type="AlphaFoldDB" id="A0A0K1S1M1"/>
<proteinExistence type="predicted"/>
<protein>
    <submittedName>
        <fullName evidence="1">Uncharacterized protein</fullName>
    </submittedName>
</protein>
<evidence type="ECO:0000313" key="1">
    <source>
        <dbReference type="EMBL" id="AKV68042.1"/>
    </source>
</evidence>
<reference evidence="1 2" key="1">
    <citation type="journal article" date="2016" name="Stand. Genomic Sci.">
        <title>Complete genome sequence and genomic characterization of Microcystis panniformis FACHB 1757 by third-generation sequencing.</title>
        <authorList>
            <person name="Zhang J.Y."/>
            <person name="Guan R."/>
            <person name="Zhang H.J."/>
            <person name="Li H."/>
            <person name="Xiao P."/>
            <person name="Yu G.L."/>
            <person name="Du L."/>
            <person name="Cao D.M."/>
            <person name="Zhu B.C."/>
            <person name="Li R.H."/>
            <person name="Lu Z.H."/>
        </authorList>
    </citation>
    <scope>NUCLEOTIDE SEQUENCE [LARGE SCALE GENOMIC DNA]</scope>
    <source>
        <strain evidence="1 2">FACHB-1757</strain>
    </source>
</reference>
<evidence type="ECO:0000313" key="2">
    <source>
        <dbReference type="Proteomes" id="UP000068167"/>
    </source>
</evidence>
<sequence>MLRLPLPAPNSGAVLTSNLDKWVGGIKYKMNVGWVEA</sequence>
<organism evidence="1 2">
    <name type="scientific">Microcystis panniformis FACHB-1757</name>
    <dbReference type="NCBI Taxonomy" id="1638788"/>
    <lineage>
        <taxon>Bacteria</taxon>
        <taxon>Bacillati</taxon>
        <taxon>Cyanobacteriota</taxon>
        <taxon>Cyanophyceae</taxon>
        <taxon>Oscillatoriophycideae</taxon>
        <taxon>Chroococcales</taxon>
        <taxon>Microcystaceae</taxon>
        <taxon>Microcystis</taxon>
    </lineage>
</organism>
<accession>A0A0K1S1M1</accession>
<dbReference type="KEGG" id="mpk:VL20_3010"/>
<keyword evidence="2" id="KW-1185">Reference proteome</keyword>
<gene>
    <name evidence="1" type="ORF">VL20_3010</name>
</gene>
<dbReference type="PATRIC" id="fig|1638788.3.peg.3034"/>
<name>A0A0K1S1M1_9CHRO</name>
<dbReference type="Proteomes" id="UP000068167">
    <property type="component" value="Chromosome"/>
</dbReference>